<dbReference type="PROSITE" id="PS00061">
    <property type="entry name" value="ADH_SHORT"/>
    <property type="match status" value="1"/>
</dbReference>
<dbReference type="Proteomes" id="UP001596055">
    <property type="component" value="Unassembled WGS sequence"/>
</dbReference>
<evidence type="ECO:0000313" key="4">
    <source>
        <dbReference type="EMBL" id="MFC5546598.1"/>
    </source>
</evidence>
<dbReference type="Pfam" id="PF00106">
    <property type="entry name" value="adh_short"/>
    <property type="match status" value="1"/>
</dbReference>
<dbReference type="Gene3D" id="3.40.50.720">
    <property type="entry name" value="NAD(P)-binding Rossmann-like Domain"/>
    <property type="match status" value="1"/>
</dbReference>
<dbReference type="InterPro" id="IPR057326">
    <property type="entry name" value="KR_dom"/>
</dbReference>
<name>A0ABW0RQ57_9GAMM</name>
<protein>
    <submittedName>
        <fullName evidence="4">SDR family oxidoreductase</fullName>
    </submittedName>
</protein>
<keyword evidence="2" id="KW-0560">Oxidoreductase</keyword>
<dbReference type="RefSeq" id="WP_248158762.1">
    <property type="nucleotide sequence ID" value="NZ_JAKZAJ010000004.1"/>
</dbReference>
<evidence type="ECO:0000256" key="1">
    <source>
        <dbReference type="ARBA" id="ARBA00006484"/>
    </source>
</evidence>
<dbReference type="InterPro" id="IPR020904">
    <property type="entry name" value="Sc_DH/Rdtase_CS"/>
</dbReference>
<evidence type="ECO:0000256" key="2">
    <source>
        <dbReference type="ARBA" id="ARBA00023002"/>
    </source>
</evidence>
<comment type="similarity">
    <text evidence="1">Belongs to the short-chain dehydrogenases/reductases (SDR) family.</text>
</comment>
<dbReference type="PRINTS" id="PR00081">
    <property type="entry name" value="GDHRDH"/>
</dbReference>
<evidence type="ECO:0000313" key="5">
    <source>
        <dbReference type="Proteomes" id="UP001596055"/>
    </source>
</evidence>
<sequence length="262" mass="28401">MRLHNRVFLLLGGTGGIGQAMVNPLVEAGARVIVASRHPEKLAHREGVSPVHLDLAAADLDGQLQRLSDAYPDIDGVIHCAGQNRFASLEHMTVAELDAQMAVNLRSAMLVARHFAPLFEKAGSGALVFVGSTFGSIGFPGYTAYCATKFGLRGFSEALRRELADTPIQVVYVAPRATATDMNPQAVNELNRALGNTMDAPEAVAAQILKAMEKDDQRRFLGWPEKLFVVLNGILPRMVDKAMLKQLPVIRRFLKPEAMSGS</sequence>
<dbReference type="PANTHER" id="PTHR44196">
    <property type="entry name" value="DEHYDROGENASE/REDUCTASE SDR FAMILY MEMBER 7B"/>
    <property type="match status" value="1"/>
</dbReference>
<dbReference type="InterPro" id="IPR002347">
    <property type="entry name" value="SDR_fam"/>
</dbReference>
<feature type="domain" description="Ketoreductase" evidence="3">
    <location>
        <begin position="6"/>
        <end position="196"/>
    </location>
</feature>
<gene>
    <name evidence="4" type="ORF">ACFPQA_16150</name>
</gene>
<dbReference type="PANTHER" id="PTHR44196:SF1">
    <property type="entry name" value="DEHYDROGENASE_REDUCTASE SDR FAMILY MEMBER 7B"/>
    <property type="match status" value="1"/>
</dbReference>
<dbReference type="CDD" id="cd05233">
    <property type="entry name" value="SDR_c"/>
    <property type="match status" value="1"/>
</dbReference>
<dbReference type="SMART" id="SM00822">
    <property type="entry name" value="PKS_KR"/>
    <property type="match status" value="1"/>
</dbReference>
<accession>A0ABW0RQ57</accession>
<dbReference type="NCBIfam" id="NF006565">
    <property type="entry name" value="PRK09072.1"/>
    <property type="match status" value="1"/>
</dbReference>
<evidence type="ECO:0000259" key="3">
    <source>
        <dbReference type="SMART" id="SM00822"/>
    </source>
</evidence>
<proteinExistence type="inferred from homology"/>
<dbReference type="SUPFAM" id="SSF51735">
    <property type="entry name" value="NAD(P)-binding Rossmann-fold domains"/>
    <property type="match status" value="1"/>
</dbReference>
<reference evidence="5" key="1">
    <citation type="journal article" date="2019" name="Int. J. Syst. Evol. Microbiol.">
        <title>The Global Catalogue of Microorganisms (GCM) 10K type strain sequencing project: providing services to taxonomists for standard genome sequencing and annotation.</title>
        <authorList>
            <consortium name="The Broad Institute Genomics Platform"/>
            <consortium name="The Broad Institute Genome Sequencing Center for Infectious Disease"/>
            <person name="Wu L."/>
            <person name="Ma J."/>
        </authorList>
    </citation>
    <scope>NUCLEOTIDE SEQUENCE [LARGE SCALE GENOMIC DNA]</scope>
    <source>
        <strain evidence="5">CGMCC 4.1799</strain>
    </source>
</reference>
<keyword evidence="5" id="KW-1185">Reference proteome</keyword>
<comment type="caution">
    <text evidence="4">The sequence shown here is derived from an EMBL/GenBank/DDBJ whole genome shotgun (WGS) entry which is preliminary data.</text>
</comment>
<dbReference type="InterPro" id="IPR036291">
    <property type="entry name" value="NAD(P)-bd_dom_sf"/>
</dbReference>
<dbReference type="EMBL" id="JBHSNL010000006">
    <property type="protein sequence ID" value="MFC5546598.1"/>
    <property type="molecule type" value="Genomic_DNA"/>
</dbReference>
<organism evidence="4 5">
    <name type="scientific">Marinobacter koreensis</name>
    <dbReference type="NCBI Taxonomy" id="335974"/>
    <lineage>
        <taxon>Bacteria</taxon>
        <taxon>Pseudomonadati</taxon>
        <taxon>Pseudomonadota</taxon>
        <taxon>Gammaproteobacteria</taxon>
        <taxon>Pseudomonadales</taxon>
        <taxon>Marinobacteraceae</taxon>
        <taxon>Marinobacter</taxon>
    </lineage>
</organism>